<feature type="coiled-coil region" evidence="1">
    <location>
        <begin position="175"/>
        <end position="237"/>
    </location>
</feature>
<feature type="coiled-coil region" evidence="1">
    <location>
        <begin position="338"/>
        <end position="386"/>
    </location>
</feature>
<keyword evidence="1" id="KW-0175">Coiled coil</keyword>
<comment type="caution">
    <text evidence="2">The sequence shown here is derived from an EMBL/GenBank/DDBJ whole genome shotgun (WGS) entry which is preliminary data.</text>
</comment>
<feature type="coiled-coil region" evidence="1">
    <location>
        <begin position="271"/>
        <end position="298"/>
    </location>
</feature>
<feature type="non-terminal residue" evidence="2">
    <location>
        <position position="609"/>
    </location>
</feature>
<dbReference type="VEuPathDB" id="FungiDB:H310_07713"/>
<dbReference type="EMBL" id="QUSY01003294">
    <property type="protein sequence ID" value="RHY18081.1"/>
    <property type="molecule type" value="Genomic_DNA"/>
</dbReference>
<gene>
    <name evidence="2" type="ORF">DYB32_010440</name>
</gene>
<keyword evidence="3" id="KW-1185">Reference proteome</keyword>
<dbReference type="Gene3D" id="1.10.287.1490">
    <property type="match status" value="1"/>
</dbReference>
<feature type="coiled-coil region" evidence="1">
    <location>
        <begin position="15"/>
        <end position="129"/>
    </location>
</feature>
<reference evidence="2 3" key="1">
    <citation type="submission" date="2018-08" db="EMBL/GenBank/DDBJ databases">
        <title>Aphanomyces genome sequencing and annotation.</title>
        <authorList>
            <person name="Minardi D."/>
            <person name="Oidtmann B."/>
            <person name="Van Der Giezen M."/>
            <person name="Studholme D.J."/>
        </authorList>
    </citation>
    <scope>NUCLEOTIDE SEQUENCE [LARGE SCALE GENOMIC DNA]</scope>
    <source>
        <strain evidence="2 3">NJM0002</strain>
    </source>
</reference>
<evidence type="ECO:0000313" key="3">
    <source>
        <dbReference type="Proteomes" id="UP000285060"/>
    </source>
</evidence>
<dbReference type="Gene3D" id="3.80.10.10">
    <property type="entry name" value="Ribonuclease Inhibitor"/>
    <property type="match status" value="1"/>
</dbReference>
<feature type="coiled-coil region" evidence="1">
    <location>
        <begin position="426"/>
        <end position="453"/>
    </location>
</feature>
<evidence type="ECO:0000256" key="1">
    <source>
        <dbReference type="SAM" id="Coils"/>
    </source>
</evidence>
<dbReference type="AlphaFoldDB" id="A0A418AFY7"/>
<proteinExistence type="predicted"/>
<organism evidence="2 3">
    <name type="scientific">Aphanomyces invadans</name>
    <dbReference type="NCBI Taxonomy" id="157072"/>
    <lineage>
        <taxon>Eukaryota</taxon>
        <taxon>Sar</taxon>
        <taxon>Stramenopiles</taxon>
        <taxon>Oomycota</taxon>
        <taxon>Saprolegniomycetes</taxon>
        <taxon>Saprolegniales</taxon>
        <taxon>Verrucalvaceae</taxon>
        <taxon>Aphanomyces</taxon>
    </lineage>
</organism>
<protein>
    <submittedName>
        <fullName evidence="2">Uncharacterized protein</fullName>
    </submittedName>
</protein>
<dbReference type="Proteomes" id="UP000285060">
    <property type="component" value="Unassembled WGS sequence"/>
</dbReference>
<dbReference type="InterPro" id="IPR032675">
    <property type="entry name" value="LRR_dom_sf"/>
</dbReference>
<dbReference type="SUPFAM" id="SSF52047">
    <property type="entry name" value="RNI-like"/>
    <property type="match status" value="1"/>
</dbReference>
<name>A0A418AFY7_9STRA</name>
<accession>A0A418AFY7</accession>
<dbReference type="SMART" id="SM00368">
    <property type="entry name" value="LRR_RI"/>
    <property type="match status" value="2"/>
</dbReference>
<evidence type="ECO:0000313" key="2">
    <source>
        <dbReference type="EMBL" id="RHY18081.1"/>
    </source>
</evidence>
<sequence length="609" mass="68684">MDADANVLQEKERVIVLLNETAKAFQLQVASLQDELTVTKNLLAQRDMVVHDLQQHVQDLKNAYADQANTVQGLQSQLAVKTAALDEVESQLKTADAEFEALKAAGEECKKLNAEMSQLHAQVDQLNVINRRFDKQLREKTSVVMVDACLSARDFSENQLISLRDDAIAAKAKELSLVTAANDGLRAQLDALETELERLEAALTSKDVELHRNAKRMDKLERHVATLEAAAKQTRGKELAMELSTKQNTQLLQCLQAEEAKLKTKTLERQSHNLMTSLEKLHKEREMLRDELADMRSKARIEVEAMQGELVHRRNKQYELTLKLHDTESQMHTLRSTNEVLGEELEATRSRMQELDRLHMEAKRWKEDMARTFECLRQEHAQLQRTLATDSNQFQVEKAALQGQLKELERFVHAQAAELTKSVDAKKSVYQDMQTLEKQIEGLHDRIHGLVAEANAETKRRMGLEMELKYAGKSQLLHLSYNAATPNRGNLVECWLSDVDLPVLVRYAQALAAPLDTLDLRSNRITDQGVKHLLQLVQSTRVPPHLKLQQNFISPQGIRQLASGIEAMGYTIVIHDGRIEGTDASGTLTLDVSNNKDASVLVYTPSLPS</sequence>